<keyword evidence="3" id="KW-1185">Reference proteome</keyword>
<dbReference type="EMBL" id="MU004235">
    <property type="protein sequence ID" value="KAF2669433.1"/>
    <property type="molecule type" value="Genomic_DNA"/>
</dbReference>
<keyword evidence="1" id="KW-0732">Signal</keyword>
<organism evidence="2 3">
    <name type="scientific">Microthyrium microscopicum</name>
    <dbReference type="NCBI Taxonomy" id="703497"/>
    <lineage>
        <taxon>Eukaryota</taxon>
        <taxon>Fungi</taxon>
        <taxon>Dikarya</taxon>
        <taxon>Ascomycota</taxon>
        <taxon>Pezizomycotina</taxon>
        <taxon>Dothideomycetes</taxon>
        <taxon>Dothideomycetes incertae sedis</taxon>
        <taxon>Microthyriales</taxon>
        <taxon>Microthyriaceae</taxon>
        <taxon>Microthyrium</taxon>
    </lineage>
</organism>
<gene>
    <name evidence="2" type="ORF">BT63DRAFT_260927</name>
</gene>
<sequence length="79" mass="8724">MSIVLYPFVCLLLVPSVAKVLQADFSGRQVLDFFLILIVHALGMHAERSVMGQVSAEDKEPHITNISSPFSILLILKCL</sequence>
<feature type="chain" id="PRO_5025607396" description="Cation/H+ exchanger domain-containing protein" evidence="1">
    <location>
        <begin position="19"/>
        <end position="79"/>
    </location>
</feature>
<evidence type="ECO:0008006" key="4">
    <source>
        <dbReference type="Google" id="ProtNLM"/>
    </source>
</evidence>
<feature type="signal peptide" evidence="1">
    <location>
        <begin position="1"/>
        <end position="18"/>
    </location>
</feature>
<protein>
    <recommendedName>
        <fullName evidence="4">Cation/H+ exchanger domain-containing protein</fullName>
    </recommendedName>
</protein>
<accession>A0A6A6UDH4</accession>
<dbReference type="Proteomes" id="UP000799302">
    <property type="component" value="Unassembled WGS sequence"/>
</dbReference>
<reference evidence="2" key="1">
    <citation type="journal article" date="2020" name="Stud. Mycol.">
        <title>101 Dothideomycetes genomes: a test case for predicting lifestyles and emergence of pathogens.</title>
        <authorList>
            <person name="Haridas S."/>
            <person name="Albert R."/>
            <person name="Binder M."/>
            <person name="Bloem J."/>
            <person name="Labutti K."/>
            <person name="Salamov A."/>
            <person name="Andreopoulos B."/>
            <person name="Baker S."/>
            <person name="Barry K."/>
            <person name="Bills G."/>
            <person name="Bluhm B."/>
            <person name="Cannon C."/>
            <person name="Castanera R."/>
            <person name="Culley D."/>
            <person name="Daum C."/>
            <person name="Ezra D."/>
            <person name="Gonzalez J."/>
            <person name="Henrissat B."/>
            <person name="Kuo A."/>
            <person name="Liang C."/>
            <person name="Lipzen A."/>
            <person name="Lutzoni F."/>
            <person name="Magnuson J."/>
            <person name="Mondo S."/>
            <person name="Nolan M."/>
            <person name="Ohm R."/>
            <person name="Pangilinan J."/>
            <person name="Park H.-J."/>
            <person name="Ramirez L."/>
            <person name="Alfaro M."/>
            <person name="Sun H."/>
            <person name="Tritt A."/>
            <person name="Yoshinaga Y."/>
            <person name="Zwiers L.-H."/>
            <person name="Turgeon B."/>
            <person name="Goodwin S."/>
            <person name="Spatafora J."/>
            <person name="Crous P."/>
            <person name="Grigoriev I."/>
        </authorList>
    </citation>
    <scope>NUCLEOTIDE SEQUENCE</scope>
    <source>
        <strain evidence="2">CBS 115976</strain>
    </source>
</reference>
<proteinExistence type="predicted"/>
<evidence type="ECO:0000313" key="3">
    <source>
        <dbReference type="Proteomes" id="UP000799302"/>
    </source>
</evidence>
<dbReference type="AlphaFoldDB" id="A0A6A6UDH4"/>
<evidence type="ECO:0000313" key="2">
    <source>
        <dbReference type="EMBL" id="KAF2669433.1"/>
    </source>
</evidence>
<name>A0A6A6UDH4_9PEZI</name>
<evidence type="ECO:0000256" key="1">
    <source>
        <dbReference type="SAM" id="SignalP"/>
    </source>
</evidence>